<dbReference type="EC" id="2.7.7.65" evidence="2"/>
<dbReference type="FunFam" id="3.30.70.270:FF:000001">
    <property type="entry name" value="Diguanylate cyclase domain protein"/>
    <property type="match status" value="1"/>
</dbReference>
<dbReference type="InterPro" id="IPR000160">
    <property type="entry name" value="GGDEF_dom"/>
</dbReference>
<dbReference type="PANTHER" id="PTHR45138:SF9">
    <property type="entry name" value="DIGUANYLATE CYCLASE DGCM-RELATED"/>
    <property type="match status" value="1"/>
</dbReference>
<dbReference type="InterPro" id="IPR043128">
    <property type="entry name" value="Rev_trsase/Diguanyl_cyclase"/>
</dbReference>
<dbReference type="AlphaFoldDB" id="A0A1J4QH90"/>
<keyword evidence="7" id="KW-1185">Reference proteome</keyword>
<comment type="caution">
    <text evidence="6">The sequence shown here is derived from an EMBL/GenBank/DDBJ whole genome shotgun (WGS) entry which is preliminary data.</text>
</comment>
<dbReference type="RefSeq" id="WP_071471510.1">
    <property type="nucleotide sequence ID" value="NZ_MDKE01000005.1"/>
</dbReference>
<dbReference type="Proteomes" id="UP000243073">
    <property type="component" value="Unassembled WGS sequence"/>
</dbReference>
<dbReference type="PANTHER" id="PTHR45138">
    <property type="entry name" value="REGULATORY COMPONENTS OF SENSORY TRANSDUCTION SYSTEM"/>
    <property type="match status" value="1"/>
</dbReference>
<dbReference type="SMART" id="SM00267">
    <property type="entry name" value="GGDEF"/>
    <property type="match status" value="1"/>
</dbReference>
<evidence type="ECO:0000313" key="6">
    <source>
        <dbReference type="EMBL" id="OIN13762.1"/>
    </source>
</evidence>
<sequence>MTDRLPDDTELERLLADPEHRDNPLLPLLSLLLERDREQRARLERLLRISDCSYDMARGQTQDLLQQYDRQLRRLEKITRISDRYQRNLLELNEQLKKAALRDPLTGLANRRLLMERLHEELERCRRGREPFTLVMLDADHFKRINDAFGHDMGDRVLCMMADTISRQLRDYDLCARWGGEEFMLLLPNTGLEQATSMVERVMEAVRALRLEGDEQIQLSVSAGLSTYRPDEAIDLTIYRADSALIRAKQNGRDRLQVAQR</sequence>
<feature type="domain" description="GGDEF" evidence="5">
    <location>
        <begin position="130"/>
        <end position="261"/>
    </location>
</feature>
<dbReference type="GO" id="GO:0043709">
    <property type="term" value="P:cell adhesion involved in single-species biofilm formation"/>
    <property type="evidence" value="ECO:0007669"/>
    <property type="project" value="TreeGrafter"/>
</dbReference>
<dbReference type="NCBIfam" id="TIGR00254">
    <property type="entry name" value="GGDEF"/>
    <property type="match status" value="1"/>
</dbReference>
<dbReference type="EMBL" id="MDKE01000005">
    <property type="protein sequence ID" value="OIN13762.1"/>
    <property type="molecule type" value="Genomic_DNA"/>
</dbReference>
<dbReference type="SUPFAM" id="SSF55073">
    <property type="entry name" value="Nucleotide cyclase"/>
    <property type="match status" value="1"/>
</dbReference>
<dbReference type="OrthoDB" id="9812260at2"/>
<dbReference type="NCBIfam" id="NF038266">
    <property type="entry name" value="diguan_SiaD"/>
    <property type="match status" value="1"/>
</dbReference>
<comment type="catalytic activity">
    <reaction evidence="3">
        <text>2 GTP = 3',3'-c-di-GMP + 2 diphosphate</text>
        <dbReference type="Rhea" id="RHEA:24898"/>
        <dbReference type="ChEBI" id="CHEBI:33019"/>
        <dbReference type="ChEBI" id="CHEBI:37565"/>
        <dbReference type="ChEBI" id="CHEBI:58805"/>
        <dbReference type="EC" id="2.7.7.65"/>
    </reaction>
</comment>
<evidence type="ECO:0000256" key="3">
    <source>
        <dbReference type="ARBA" id="ARBA00034247"/>
    </source>
</evidence>
<dbReference type="InterPro" id="IPR029787">
    <property type="entry name" value="Nucleotide_cyclase"/>
</dbReference>
<gene>
    <name evidence="6" type="ORF">BFR47_09605</name>
</gene>
<dbReference type="Pfam" id="PF00990">
    <property type="entry name" value="GGDEF"/>
    <property type="match status" value="1"/>
</dbReference>
<evidence type="ECO:0000256" key="4">
    <source>
        <dbReference type="SAM" id="Coils"/>
    </source>
</evidence>
<evidence type="ECO:0000313" key="7">
    <source>
        <dbReference type="Proteomes" id="UP000243073"/>
    </source>
</evidence>
<protein>
    <recommendedName>
        <fullName evidence="2">diguanylate cyclase</fullName>
        <ecNumber evidence="2">2.7.7.65</ecNumber>
    </recommendedName>
</protein>
<evidence type="ECO:0000256" key="1">
    <source>
        <dbReference type="ARBA" id="ARBA00001946"/>
    </source>
</evidence>
<accession>A0A1J4QH90</accession>
<feature type="coiled-coil region" evidence="4">
    <location>
        <begin position="58"/>
        <end position="102"/>
    </location>
</feature>
<dbReference type="STRING" id="1414654.BFR47_09605"/>
<reference evidence="6 7" key="1">
    <citation type="submission" date="2016-07" db="EMBL/GenBank/DDBJ databases">
        <title>Draft Genome Sequence of Oceanisphaera psychrotolerans, isolated from coastal sediment samples.</title>
        <authorList>
            <person name="Zhuo S."/>
            <person name="Ruan Z."/>
        </authorList>
    </citation>
    <scope>NUCLEOTIDE SEQUENCE [LARGE SCALE GENOMIC DNA]</scope>
    <source>
        <strain evidence="6 7">LAM-WHM-ZC</strain>
    </source>
</reference>
<dbReference type="GO" id="GO:0005886">
    <property type="term" value="C:plasma membrane"/>
    <property type="evidence" value="ECO:0007669"/>
    <property type="project" value="TreeGrafter"/>
</dbReference>
<dbReference type="GO" id="GO:0052621">
    <property type="term" value="F:diguanylate cyclase activity"/>
    <property type="evidence" value="ECO:0007669"/>
    <property type="project" value="UniProtKB-EC"/>
</dbReference>
<evidence type="ECO:0000259" key="5">
    <source>
        <dbReference type="PROSITE" id="PS50887"/>
    </source>
</evidence>
<dbReference type="InterPro" id="IPR050469">
    <property type="entry name" value="Diguanylate_Cyclase"/>
</dbReference>
<keyword evidence="4" id="KW-0175">Coiled coil</keyword>
<comment type="cofactor">
    <cofactor evidence="1">
        <name>Mg(2+)</name>
        <dbReference type="ChEBI" id="CHEBI:18420"/>
    </cofactor>
</comment>
<evidence type="ECO:0000256" key="2">
    <source>
        <dbReference type="ARBA" id="ARBA00012528"/>
    </source>
</evidence>
<name>A0A1J4QH90_9GAMM</name>
<dbReference type="PROSITE" id="PS50887">
    <property type="entry name" value="GGDEF"/>
    <property type="match status" value="1"/>
</dbReference>
<proteinExistence type="predicted"/>
<dbReference type="GO" id="GO:1902201">
    <property type="term" value="P:negative regulation of bacterial-type flagellum-dependent cell motility"/>
    <property type="evidence" value="ECO:0007669"/>
    <property type="project" value="TreeGrafter"/>
</dbReference>
<dbReference type="CDD" id="cd01949">
    <property type="entry name" value="GGDEF"/>
    <property type="match status" value="1"/>
</dbReference>
<organism evidence="6 7">
    <name type="scientific">Oceanisphaera psychrotolerans</name>
    <dbReference type="NCBI Taxonomy" id="1414654"/>
    <lineage>
        <taxon>Bacteria</taxon>
        <taxon>Pseudomonadati</taxon>
        <taxon>Pseudomonadota</taxon>
        <taxon>Gammaproteobacteria</taxon>
        <taxon>Aeromonadales</taxon>
        <taxon>Aeromonadaceae</taxon>
        <taxon>Oceanisphaera</taxon>
    </lineage>
</organism>
<dbReference type="Gene3D" id="3.30.70.270">
    <property type="match status" value="1"/>
</dbReference>